<evidence type="ECO:0000313" key="2">
    <source>
        <dbReference type="EMBL" id="KZV87434.1"/>
    </source>
</evidence>
<feature type="region of interest" description="Disordered" evidence="1">
    <location>
        <begin position="163"/>
        <end position="235"/>
    </location>
</feature>
<dbReference type="InParanoid" id="A0A165EPV2"/>
<feature type="compositionally biased region" description="Acidic residues" evidence="1">
    <location>
        <begin position="166"/>
        <end position="184"/>
    </location>
</feature>
<sequence length="684" mass="74454">MSLPDAIQDQARKAAGRAWATALELNELAADVALIDLGDVKTSFDIRFVARYDEHLDAIAASTGEKRKAVDDGNNPRQPRRVTTPILELRVVVGELVDDVLGGEESDIEWCVSYLVSGLLVADRRLRAFWTASRLDAVRELIKTWLEVYHVAPLHVLLEFQRSSSDDDDDDEGTPYLSDDDDDVSPLSTSASPPTSLAVTSDSSPASSPRDDLDSSSDMVLSSPPSSPGLELPDDVREPRWLRTLDELASFVSEPAHELANVDIDVPAADAFDGLLTRLGASLASWQTLFVRFDQPLLAKDLQALRQATKTLSCIPADNLRHVQYDVAGADAFPISPRSPLCSRVGGYLGALRKTADKHGAYQSVTWLDVLDATRTHLLTAATIAKLAPNLEVLTLRAPLTDTTSADLGRTLPPAQLLQDIETGLPYARRPCSGPKDQMGRWALLLDQRSGDGNWRRQRLERTLHDLRADRIPIVGVTAPLKGTVTVALASVFARGQHVHSVTLVEDRNVRRLSLAAHDQSWVLDEVSPVSVAELVKSLAWKAVTEVSVSNRLSDDFLEALYKSPPLNLEVLTVVLTDDSPDPPDGTFLAPLGTQAWVCPKLTTLVLTARAPESPASRLFPQTDLCVGQRPTVSAKHVARFITNTEVAQAQFQIVLRGLDFAGGLAEARKVLPGVTIISDRPRS</sequence>
<dbReference type="AlphaFoldDB" id="A0A165EPV2"/>
<reference evidence="2 3" key="1">
    <citation type="journal article" date="2016" name="Mol. Biol. Evol.">
        <title>Comparative Genomics of Early-Diverging Mushroom-Forming Fungi Provides Insights into the Origins of Lignocellulose Decay Capabilities.</title>
        <authorList>
            <person name="Nagy L.G."/>
            <person name="Riley R."/>
            <person name="Tritt A."/>
            <person name="Adam C."/>
            <person name="Daum C."/>
            <person name="Floudas D."/>
            <person name="Sun H."/>
            <person name="Yadav J.S."/>
            <person name="Pangilinan J."/>
            <person name="Larsson K.H."/>
            <person name="Matsuura K."/>
            <person name="Barry K."/>
            <person name="Labutti K."/>
            <person name="Kuo R."/>
            <person name="Ohm R.A."/>
            <person name="Bhattacharya S.S."/>
            <person name="Shirouzu T."/>
            <person name="Yoshinaga Y."/>
            <person name="Martin F.M."/>
            <person name="Grigoriev I.V."/>
            <person name="Hibbett D.S."/>
        </authorList>
    </citation>
    <scope>NUCLEOTIDE SEQUENCE [LARGE SCALE GENOMIC DNA]</scope>
    <source>
        <strain evidence="2 3">HHB12029</strain>
    </source>
</reference>
<dbReference type="Proteomes" id="UP000077266">
    <property type="component" value="Unassembled WGS sequence"/>
</dbReference>
<evidence type="ECO:0000313" key="3">
    <source>
        <dbReference type="Proteomes" id="UP000077266"/>
    </source>
</evidence>
<dbReference type="EMBL" id="KV426125">
    <property type="protein sequence ID" value="KZV87434.1"/>
    <property type="molecule type" value="Genomic_DNA"/>
</dbReference>
<evidence type="ECO:0000256" key="1">
    <source>
        <dbReference type="SAM" id="MobiDB-lite"/>
    </source>
</evidence>
<proteinExistence type="predicted"/>
<protein>
    <submittedName>
        <fullName evidence="2">Uncharacterized protein</fullName>
    </submittedName>
</protein>
<feature type="compositionally biased region" description="Low complexity" evidence="1">
    <location>
        <begin position="216"/>
        <end position="231"/>
    </location>
</feature>
<accession>A0A165EPV2</accession>
<feature type="compositionally biased region" description="Low complexity" evidence="1">
    <location>
        <begin position="185"/>
        <end position="208"/>
    </location>
</feature>
<organism evidence="2 3">
    <name type="scientific">Exidia glandulosa HHB12029</name>
    <dbReference type="NCBI Taxonomy" id="1314781"/>
    <lineage>
        <taxon>Eukaryota</taxon>
        <taxon>Fungi</taxon>
        <taxon>Dikarya</taxon>
        <taxon>Basidiomycota</taxon>
        <taxon>Agaricomycotina</taxon>
        <taxon>Agaricomycetes</taxon>
        <taxon>Auriculariales</taxon>
        <taxon>Exidiaceae</taxon>
        <taxon>Exidia</taxon>
    </lineage>
</organism>
<name>A0A165EPV2_EXIGL</name>
<keyword evidence="3" id="KW-1185">Reference proteome</keyword>
<gene>
    <name evidence="2" type="ORF">EXIGLDRAFT_752231</name>
</gene>